<comment type="caution">
    <text evidence="1">The sequence shown here is derived from an EMBL/GenBank/DDBJ whole genome shotgun (WGS) entry which is preliminary data.</text>
</comment>
<dbReference type="EMBL" id="LXQA010143289">
    <property type="protein sequence ID" value="MCI24738.1"/>
    <property type="molecule type" value="Genomic_DNA"/>
</dbReference>
<keyword evidence="1" id="KW-0695">RNA-directed DNA polymerase</keyword>
<dbReference type="Proteomes" id="UP000265520">
    <property type="component" value="Unassembled WGS sequence"/>
</dbReference>
<organism evidence="1 2">
    <name type="scientific">Trifolium medium</name>
    <dbReference type="NCBI Taxonomy" id="97028"/>
    <lineage>
        <taxon>Eukaryota</taxon>
        <taxon>Viridiplantae</taxon>
        <taxon>Streptophyta</taxon>
        <taxon>Embryophyta</taxon>
        <taxon>Tracheophyta</taxon>
        <taxon>Spermatophyta</taxon>
        <taxon>Magnoliopsida</taxon>
        <taxon>eudicotyledons</taxon>
        <taxon>Gunneridae</taxon>
        <taxon>Pentapetalae</taxon>
        <taxon>rosids</taxon>
        <taxon>fabids</taxon>
        <taxon>Fabales</taxon>
        <taxon>Fabaceae</taxon>
        <taxon>Papilionoideae</taxon>
        <taxon>50 kb inversion clade</taxon>
        <taxon>NPAAA clade</taxon>
        <taxon>Hologalegina</taxon>
        <taxon>IRL clade</taxon>
        <taxon>Trifolieae</taxon>
        <taxon>Trifolium</taxon>
    </lineage>
</organism>
<dbReference type="GO" id="GO:0003964">
    <property type="term" value="F:RNA-directed DNA polymerase activity"/>
    <property type="evidence" value="ECO:0007669"/>
    <property type="project" value="UniProtKB-KW"/>
</dbReference>
<proteinExistence type="predicted"/>
<evidence type="ECO:0000313" key="1">
    <source>
        <dbReference type="EMBL" id="MCI24738.1"/>
    </source>
</evidence>
<evidence type="ECO:0000313" key="2">
    <source>
        <dbReference type="Proteomes" id="UP000265520"/>
    </source>
</evidence>
<protein>
    <submittedName>
        <fullName evidence="1">RNA-directed DNA polymerase (Reverse transcriptase)</fullName>
    </submittedName>
</protein>
<name>A0A392QKL5_9FABA</name>
<dbReference type="AlphaFoldDB" id="A0A392QKL5"/>
<keyword evidence="2" id="KW-1185">Reference proteome</keyword>
<sequence>KSKELALRMVKSKTIELYGFPSSVNVSDVKRYVEKLTGEGSVVAMKIRVEVRQHCGMAAPI</sequence>
<keyword evidence="1" id="KW-0548">Nucleotidyltransferase</keyword>
<accession>A0A392QKL5</accession>
<feature type="non-terminal residue" evidence="1">
    <location>
        <position position="1"/>
    </location>
</feature>
<keyword evidence="1" id="KW-0808">Transferase</keyword>
<reference evidence="1 2" key="1">
    <citation type="journal article" date="2018" name="Front. Plant Sci.">
        <title>Red Clover (Trifolium pratense) and Zigzag Clover (T. medium) - A Picture of Genomic Similarities and Differences.</title>
        <authorList>
            <person name="Dluhosova J."/>
            <person name="Istvanek J."/>
            <person name="Nedelnik J."/>
            <person name="Repkova J."/>
        </authorList>
    </citation>
    <scope>NUCLEOTIDE SEQUENCE [LARGE SCALE GENOMIC DNA]</scope>
    <source>
        <strain evidence="2">cv. 10/8</strain>
        <tissue evidence="1">Leaf</tissue>
    </source>
</reference>